<dbReference type="PANTHER" id="PTHR33365:SF6">
    <property type="entry name" value="OXIDASE USTYA"/>
    <property type="match status" value="1"/>
</dbReference>
<organism evidence="2 3">
    <name type="scientific">Byssothecium circinans</name>
    <dbReference type="NCBI Taxonomy" id="147558"/>
    <lineage>
        <taxon>Eukaryota</taxon>
        <taxon>Fungi</taxon>
        <taxon>Dikarya</taxon>
        <taxon>Ascomycota</taxon>
        <taxon>Pezizomycotina</taxon>
        <taxon>Dothideomycetes</taxon>
        <taxon>Pleosporomycetidae</taxon>
        <taxon>Pleosporales</taxon>
        <taxon>Massarineae</taxon>
        <taxon>Massarinaceae</taxon>
        <taxon>Byssothecium</taxon>
    </lineage>
</organism>
<keyword evidence="3" id="KW-1185">Reference proteome</keyword>
<feature type="non-terminal residue" evidence="2">
    <location>
        <position position="1"/>
    </location>
</feature>
<reference evidence="2" key="1">
    <citation type="journal article" date="2020" name="Stud. Mycol.">
        <title>101 Dothideomycetes genomes: a test case for predicting lifestyles and emergence of pathogens.</title>
        <authorList>
            <person name="Haridas S."/>
            <person name="Albert R."/>
            <person name="Binder M."/>
            <person name="Bloem J."/>
            <person name="Labutti K."/>
            <person name="Salamov A."/>
            <person name="Andreopoulos B."/>
            <person name="Baker S."/>
            <person name="Barry K."/>
            <person name="Bills G."/>
            <person name="Bluhm B."/>
            <person name="Cannon C."/>
            <person name="Castanera R."/>
            <person name="Culley D."/>
            <person name="Daum C."/>
            <person name="Ezra D."/>
            <person name="Gonzalez J."/>
            <person name="Henrissat B."/>
            <person name="Kuo A."/>
            <person name="Liang C."/>
            <person name="Lipzen A."/>
            <person name="Lutzoni F."/>
            <person name="Magnuson J."/>
            <person name="Mondo S."/>
            <person name="Nolan M."/>
            <person name="Ohm R."/>
            <person name="Pangilinan J."/>
            <person name="Park H.-J."/>
            <person name="Ramirez L."/>
            <person name="Alfaro M."/>
            <person name="Sun H."/>
            <person name="Tritt A."/>
            <person name="Yoshinaga Y."/>
            <person name="Zwiers L.-H."/>
            <person name="Turgeon B."/>
            <person name="Goodwin S."/>
            <person name="Spatafora J."/>
            <person name="Crous P."/>
            <person name="Grigoriev I."/>
        </authorList>
    </citation>
    <scope>NUCLEOTIDE SEQUENCE</scope>
    <source>
        <strain evidence="2">CBS 675.92</strain>
    </source>
</reference>
<dbReference type="InterPro" id="IPR021765">
    <property type="entry name" value="UstYa-like"/>
</dbReference>
<name>A0A6A5TWR7_9PLEO</name>
<sequence>SISTSKSAYTGLSLDTPSIHHHHTKYWGSNQTRIDELWEAIDTNPVVVALTDEFADAHNLPHSDRFPWVKTKGRYFVKGFHQLHCLLSSPPRIAPQKFIRRAFVDYQRGNVPVLNGQHVHHCLDTLRQDVTYLADDTPMATGNEARAIRDEQPVMCRNLDSLVEWIYAPERNACHRALDDYRLVTHSIERYAFCDEGTDSYVRMKEYFDVHGHVDPWS</sequence>
<accession>A0A6A5TWR7</accession>
<dbReference type="EMBL" id="ML977004">
    <property type="protein sequence ID" value="KAF1953407.1"/>
    <property type="molecule type" value="Genomic_DNA"/>
</dbReference>
<dbReference type="Pfam" id="PF11807">
    <property type="entry name" value="UstYa"/>
    <property type="match status" value="1"/>
</dbReference>
<evidence type="ECO:0000256" key="1">
    <source>
        <dbReference type="ARBA" id="ARBA00035112"/>
    </source>
</evidence>
<protein>
    <submittedName>
        <fullName evidence="2">Uncharacterized protein</fullName>
    </submittedName>
</protein>
<proteinExistence type="inferred from homology"/>
<evidence type="ECO:0000313" key="2">
    <source>
        <dbReference type="EMBL" id="KAF1953407.1"/>
    </source>
</evidence>
<gene>
    <name evidence="2" type="ORF">CC80DRAFT_420459</name>
</gene>
<evidence type="ECO:0000313" key="3">
    <source>
        <dbReference type="Proteomes" id="UP000800035"/>
    </source>
</evidence>
<dbReference type="OrthoDB" id="3687641at2759"/>
<dbReference type="GO" id="GO:0043386">
    <property type="term" value="P:mycotoxin biosynthetic process"/>
    <property type="evidence" value="ECO:0007669"/>
    <property type="project" value="InterPro"/>
</dbReference>
<comment type="similarity">
    <text evidence="1">Belongs to the ustYa family.</text>
</comment>
<dbReference type="Proteomes" id="UP000800035">
    <property type="component" value="Unassembled WGS sequence"/>
</dbReference>
<dbReference type="AlphaFoldDB" id="A0A6A5TWR7"/>
<dbReference type="PANTHER" id="PTHR33365">
    <property type="entry name" value="YALI0B05434P"/>
    <property type="match status" value="1"/>
</dbReference>